<name>A0ABW2KQF6_9PROT</name>
<evidence type="ECO:0000313" key="5">
    <source>
        <dbReference type="Proteomes" id="UP001596456"/>
    </source>
</evidence>
<proteinExistence type="predicted"/>
<organism evidence="4 5">
    <name type="scientific">Rhodocista pekingensis</name>
    <dbReference type="NCBI Taxonomy" id="201185"/>
    <lineage>
        <taxon>Bacteria</taxon>
        <taxon>Pseudomonadati</taxon>
        <taxon>Pseudomonadota</taxon>
        <taxon>Alphaproteobacteria</taxon>
        <taxon>Rhodospirillales</taxon>
        <taxon>Azospirillaceae</taxon>
        <taxon>Rhodocista</taxon>
    </lineage>
</organism>
<dbReference type="RefSeq" id="WP_377355376.1">
    <property type="nucleotide sequence ID" value="NZ_JBHTCM010000003.1"/>
</dbReference>
<feature type="compositionally biased region" description="Basic residues" evidence="1">
    <location>
        <begin position="1"/>
        <end position="11"/>
    </location>
</feature>
<feature type="transmembrane region" description="Helical" evidence="2">
    <location>
        <begin position="80"/>
        <end position="103"/>
    </location>
</feature>
<dbReference type="Pfam" id="PF13239">
    <property type="entry name" value="2TM"/>
    <property type="match status" value="1"/>
</dbReference>
<evidence type="ECO:0000313" key="4">
    <source>
        <dbReference type="EMBL" id="MFC7331541.1"/>
    </source>
</evidence>
<dbReference type="Proteomes" id="UP001596456">
    <property type="component" value="Unassembled WGS sequence"/>
</dbReference>
<keyword evidence="2" id="KW-0812">Transmembrane</keyword>
<gene>
    <name evidence="4" type="ORF">ACFQPS_00065</name>
</gene>
<keyword evidence="2" id="KW-0472">Membrane</keyword>
<comment type="caution">
    <text evidence="4">The sequence shown here is derived from an EMBL/GenBank/DDBJ whole genome shotgun (WGS) entry which is preliminary data.</text>
</comment>
<evidence type="ECO:0000256" key="1">
    <source>
        <dbReference type="SAM" id="MobiDB-lite"/>
    </source>
</evidence>
<evidence type="ECO:0000256" key="2">
    <source>
        <dbReference type="SAM" id="Phobius"/>
    </source>
</evidence>
<reference evidence="5" key="1">
    <citation type="journal article" date="2019" name="Int. J. Syst. Evol. Microbiol.">
        <title>The Global Catalogue of Microorganisms (GCM) 10K type strain sequencing project: providing services to taxonomists for standard genome sequencing and annotation.</title>
        <authorList>
            <consortium name="The Broad Institute Genomics Platform"/>
            <consortium name="The Broad Institute Genome Sequencing Center for Infectious Disease"/>
            <person name="Wu L."/>
            <person name="Ma J."/>
        </authorList>
    </citation>
    <scope>NUCLEOTIDE SEQUENCE [LARGE SCALE GENOMIC DNA]</scope>
    <source>
        <strain evidence="5">CGMCC 1.16275</strain>
    </source>
</reference>
<sequence length="108" mass="12092">MAAMRGGRRRGALQSARRSAHPPRNQGPILMPIRDADPGSDPVARARHRRGTLLNHLIVYFGTMVVLVPVNFLTTPDTPWFLFPLVAWFAPLGLHVAWVMGLFDRPRS</sequence>
<keyword evidence="2" id="KW-1133">Transmembrane helix</keyword>
<accession>A0ABW2KQF6</accession>
<feature type="transmembrane region" description="Helical" evidence="2">
    <location>
        <begin position="53"/>
        <end position="74"/>
    </location>
</feature>
<feature type="domain" description="2TM" evidence="3">
    <location>
        <begin position="48"/>
        <end position="101"/>
    </location>
</feature>
<feature type="region of interest" description="Disordered" evidence="1">
    <location>
        <begin position="1"/>
        <end position="44"/>
    </location>
</feature>
<evidence type="ECO:0000259" key="3">
    <source>
        <dbReference type="Pfam" id="PF13239"/>
    </source>
</evidence>
<protein>
    <submittedName>
        <fullName evidence="4">2TM domain-containing protein</fullName>
    </submittedName>
</protein>
<dbReference type="InterPro" id="IPR025698">
    <property type="entry name" value="2TM_dom"/>
</dbReference>
<dbReference type="EMBL" id="JBHTCM010000003">
    <property type="protein sequence ID" value="MFC7331541.1"/>
    <property type="molecule type" value="Genomic_DNA"/>
</dbReference>
<keyword evidence="5" id="KW-1185">Reference proteome</keyword>